<feature type="compositionally biased region" description="Acidic residues" evidence="1">
    <location>
        <begin position="51"/>
        <end position="62"/>
    </location>
</feature>
<dbReference type="Proteomes" id="UP000516052">
    <property type="component" value="Chromosome"/>
</dbReference>
<dbReference type="Gene3D" id="2.170.15.10">
    <property type="entry name" value="Proaerolysin, chain A, domain 3"/>
    <property type="match status" value="1"/>
</dbReference>
<dbReference type="EMBL" id="CP060828">
    <property type="protein sequence ID" value="QNP75893.1"/>
    <property type="molecule type" value="Genomic_DNA"/>
</dbReference>
<keyword evidence="2" id="KW-0732">Signal</keyword>
<evidence type="ECO:0000313" key="3">
    <source>
        <dbReference type="EMBL" id="QNP75893.1"/>
    </source>
</evidence>
<accession>A0A7H0ISX7</accession>
<dbReference type="AlphaFoldDB" id="A0A7H0ISX7"/>
<feature type="chain" id="PRO_5038883293" description="Lipoprotein" evidence="2">
    <location>
        <begin position="24"/>
        <end position="214"/>
    </location>
</feature>
<feature type="region of interest" description="Disordered" evidence="1">
    <location>
        <begin position="51"/>
        <end position="72"/>
    </location>
</feature>
<evidence type="ECO:0000256" key="2">
    <source>
        <dbReference type="SAM" id="SignalP"/>
    </source>
</evidence>
<sequence>MTRTALPVLTAATVLLTASGAGAAAADDEPVPADGTKIVMNDGTVVGADGETDFAFEGDEPEERPSKSPFGSVCPEVNQPATYTVKGKPYFLVDKDEPQSTWLLPRQSVKWEVSGSHTFTFDVTGGYEAEAKIIVAKAKVKIDVKVGNSWTWTGSQTVTDTNSTSKAYRAVLGQVGWKLTSVKTWYAPPCVKKTKTIVVKAPRKGDMSIGRQKS</sequence>
<evidence type="ECO:0008006" key="5">
    <source>
        <dbReference type="Google" id="ProtNLM"/>
    </source>
</evidence>
<keyword evidence="4" id="KW-1185">Reference proteome</keyword>
<evidence type="ECO:0000313" key="4">
    <source>
        <dbReference type="Proteomes" id="UP000516052"/>
    </source>
</evidence>
<protein>
    <recommendedName>
        <fullName evidence="5">Lipoprotein</fullName>
    </recommendedName>
</protein>
<proteinExistence type="predicted"/>
<organism evidence="3 4">
    <name type="scientific">Streptomyces roseirectus</name>
    <dbReference type="NCBI Taxonomy" id="2768066"/>
    <lineage>
        <taxon>Bacteria</taxon>
        <taxon>Bacillati</taxon>
        <taxon>Actinomycetota</taxon>
        <taxon>Actinomycetes</taxon>
        <taxon>Kitasatosporales</taxon>
        <taxon>Streptomycetaceae</taxon>
        <taxon>Streptomyces</taxon>
    </lineage>
</organism>
<dbReference type="KEGG" id="sroi:IAG44_21850"/>
<reference evidence="3 4" key="1">
    <citation type="submission" date="2020-08" db="EMBL/GenBank/DDBJ databases">
        <title>A novel species.</title>
        <authorList>
            <person name="Gao J."/>
        </authorList>
    </citation>
    <scope>NUCLEOTIDE SEQUENCE [LARGE SCALE GENOMIC DNA]</scope>
    <source>
        <strain evidence="3 4">CRXT-G-22</strain>
    </source>
</reference>
<evidence type="ECO:0000256" key="1">
    <source>
        <dbReference type="SAM" id="MobiDB-lite"/>
    </source>
</evidence>
<name>A0A7H0ISX7_9ACTN</name>
<gene>
    <name evidence="3" type="ORF">IAG44_21850</name>
</gene>
<feature type="signal peptide" evidence="2">
    <location>
        <begin position="1"/>
        <end position="23"/>
    </location>
</feature>